<dbReference type="InterPro" id="IPR003439">
    <property type="entry name" value="ABC_transporter-like_ATP-bd"/>
</dbReference>
<evidence type="ECO:0000256" key="1">
    <source>
        <dbReference type="ARBA" id="ARBA00004651"/>
    </source>
</evidence>
<evidence type="ECO:0000259" key="9">
    <source>
        <dbReference type="PROSITE" id="PS50929"/>
    </source>
</evidence>
<dbReference type="EMBL" id="JACNJD010000203">
    <property type="protein sequence ID" value="MBC8177345.1"/>
    <property type="molecule type" value="Genomic_DNA"/>
</dbReference>
<proteinExistence type="predicted"/>
<dbReference type="PROSITE" id="PS50929">
    <property type="entry name" value="ABC_TM1F"/>
    <property type="match status" value="1"/>
</dbReference>
<comment type="caution">
    <text evidence="10">The sequence shown here is derived from an EMBL/GenBank/DDBJ whole genome shotgun (WGS) entry which is preliminary data.</text>
</comment>
<feature type="transmembrane region" description="Helical" evidence="7">
    <location>
        <begin position="426"/>
        <end position="449"/>
    </location>
</feature>
<dbReference type="InterPro" id="IPR036640">
    <property type="entry name" value="ABC1_TM_sf"/>
</dbReference>
<reference evidence="10 11" key="1">
    <citation type="submission" date="2020-08" db="EMBL/GenBank/DDBJ databases">
        <title>Bridging the membrane lipid divide: bacteria of the FCB group superphylum have the potential to synthesize archaeal ether lipids.</title>
        <authorList>
            <person name="Villanueva L."/>
            <person name="Von Meijenfeldt F.A.B."/>
            <person name="Westbye A.B."/>
            <person name="Yadav S."/>
            <person name="Hopmans E.C."/>
            <person name="Dutilh B.E."/>
            <person name="Sinninghe Damste J.S."/>
        </authorList>
    </citation>
    <scope>NUCLEOTIDE SEQUENCE [LARGE SCALE GENOMIC DNA]</scope>
    <source>
        <strain evidence="10">NIOZ-UU27</strain>
    </source>
</reference>
<evidence type="ECO:0000256" key="2">
    <source>
        <dbReference type="ARBA" id="ARBA00022692"/>
    </source>
</evidence>
<organism evidence="10 11">
    <name type="scientific">Candidatus Desulfacyla euxinica</name>
    <dbReference type="NCBI Taxonomy" id="2841693"/>
    <lineage>
        <taxon>Bacteria</taxon>
        <taxon>Deltaproteobacteria</taxon>
        <taxon>Candidatus Desulfacyla</taxon>
    </lineage>
</organism>
<evidence type="ECO:0000256" key="6">
    <source>
        <dbReference type="ARBA" id="ARBA00023136"/>
    </source>
</evidence>
<feature type="domain" description="ABC transporter" evidence="8">
    <location>
        <begin position="738"/>
        <end position="978"/>
    </location>
</feature>
<dbReference type="GO" id="GO:0005524">
    <property type="term" value="F:ATP binding"/>
    <property type="evidence" value="ECO:0007669"/>
    <property type="project" value="UniProtKB-KW"/>
</dbReference>
<accession>A0A8J6MZ07</accession>
<dbReference type="PANTHER" id="PTHR24221:SF654">
    <property type="entry name" value="ATP-BINDING CASSETTE SUB-FAMILY B MEMBER 6"/>
    <property type="match status" value="1"/>
</dbReference>
<dbReference type="Pfam" id="PF00005">
    <property type="entry name" value="ABC_tran"/>
    <property type="match status" value="1"/>
</dbReference>
<keyword evidence="3" id="KW-0547">Nucleotide-binding</keyword>
<dbReference type="InterPro" id="IPR017871">
    <property type="entry name" value="ABC_transporter-like_CS"/>
</dbReference>
<evidence type="ECO:0000256" key="7">
    <source>
        <dbReference type="SAM" id="Phobius"/>
    </source>
</evidence>
<dbReference type="Pfam" id="PF00664">
    <property type="entry name" value="ABC_membrane"/>
    <property type="match status" value="1"/>
</dbReference>
<evidence type="ECO:0000256" key="5">
    <source>
        <dbReference type="ARBA" id="ARBA00022989"/>
    </source>
</evidence>
<evidence type="ECO:0000259" key="8">
    <source>
        <dbReference type="PROSITE" id="PS50893"/>
    </source>
</evidence>
<comment type="subcellular location">
    <subcellularLocation>
        <location evidence="1">Cell membrane</location>
        <topology evidence="1">Multi-pass membrane protein</topology>
    </subcellularLocation>
</comment>
<feature type="transmembrane region" description="Helical" evidence="7">
    <location>
        <begin position="645"/>
        <end position="668"/>
    </location>
</feature>
<keyword evidence="6 7" id="KW-0472">Membrane</keyword>
<dbReference type="GO" id="GO:0005886">
    <property type="term" value="C:plasma membrane"/>
    <property type="evidence" value="ECO:0007669"/>
    <property type="project" value="UniProtKB-SubCell"/>
</dbReference>
<dbReference type="Gene3D" id="3.40.50.300">
    <property type="entry name" value="P-loop containing nucleotide triphosphate hydrolases"/>
    <property type="match status" value="1"/>
</dbReference>
<evidence type="ECO:0000256" key="4">
    <source>
        <dbReference type="ARBA" id="ARBA00022840"/>
    </source>
</evidence>
<evidence type="ECO:0000313" key="11">
    <source>
        <dbReference type="Proteomes" id="UP000650524"/>
    </source>
</evidence>
<dbReference type="InterPro" id="IPR027417">
    <property type="entry name" value="P-loop_NTPase"/>
</dbReference>
<dbReference type="SMART" id="SM00382">
    <property type="entry name" value="AAA"/>
    <property type="match status" value="1"/>
</dbReference>
<keyword evidence="2 7" id="KW-0812">Transmembrane</keyword>
<evidence type="ECO:0000313" key="10">
    <source>
        <dbReference type="EMBL" id="MBC8177345.1"/>
    </source>
</evidence>
<dbReference type="SUPFAM" id="SSF52540">
    <property type="entry name" value="P-loop containing nucleoside triphosphate hydrolases"/>
    <property type="match status" value="1"/>
</dbReference>
<dbReference type="GO" id="GO:0016887">
    <property type="term" value="F:ATP hydrolysis activity"/>
    <property type="evidence" value="ECO:0007669"/>
    <property type="project" value="InterPro"/>
</dbReference>
<keyword evidence="4" id="KW-0067">ATP-binding</keyword>
<feature type="transmembrane region" description="Helical" evidence="7">
    <location>
        <begin position="565"/>
        <end position="583"/>
    </location>
</feature>
<dbReference type="NCBIfam" id="TIGR03797">
    <property type="entry name" value="NHLM_micro_ABC2"/>
    <property type="match status" value="1"/>
</dbReference>
<evidence type="ECO:0000256" key="3">
    <source>
        <dbReference type="ARBA" id="ARBA00022741"/>
    </source>
</evidence>
<dbReference type="CDD" id="cd07346">
    <property type="entry name" value="ABC_6TM_exporters"/>
    <property type="match status" value="1"/>
</dbReference>
<dbReference type="InterPro" id="IPR039421">
    <property type="entry name" value="Type_1_exporter"/>
</dbReference>
<dbReference type="GO" id="GO:0140359">
    <property type="term" value="F:ABC-type transporter activity"/>
    <property type="evidence" value="ECO:0007669"/>
    <property type="project" value="InterPro"/>
</dbReference>
<protein>
    <submittedName>
        <fullName evidence="10">NHLP bacteriocin export ABC transporter permease/ATPase subunit</fullName>
    </submittedName>
</protein>
<sequence length="981" mass="108119">MSLQKISQPHINVDPVGAGQGFFLSDSQVRLIVSGSVNLFMGGFHKTTGQAMGPFQFIAGLDEGELLFPVGVSVESGDVSYRLLAMPQTGTEIRQSRTSWIHLIREDEEIRDRFERFIQNLLTPFALRMPPARTHVITQSDLKKGASLQFEKGVSFRPGQEILWVELKDGFCLLNEDEEQMLLAPGSTFPMSPRMWFECQDPVSIACRTTARLVDTPDVGGVMASIYRQYLRAVLMTAAFQRHGRLQRQEELVTYEQNAIKGLEQQLRQLVLDRHAVSDSTKTAASPLLMHQVIQRIAHVWGMTITLPEPGAHMGPAHSISHSTRLLESCNLYHRTVRLDDGWWRQEGMPAIAFRLEDQKPVALFFERGRWMCFNPVDGRETGVTQSVAQKLQPHAVSVYIPLSGRVSLKEMLSVALRGLRTDFKAVLLIGMIGGIIALAPAWLMSTIFNTVIPAADMFGLFQAGVILSSAAISGAFLVLSRSILMLRIKTRSSFQLQAAVWSRLFNLPSRFFSRYTAGDLANRVMGVDAIREHLADNVTIGCMTLLFAIPNLALMLYFSGSMTIVGLMAILIFVSLMCWVGYKNYRNQQQQYKYEGDLAGIGLQVLTGIAKIRMAISENRAFIRWAGVLGEKIRWQSRSIDNMNVMAVLNALFPPLMTGIFFLIIGSQWRGTMLNVGEYLAFTAAFSSLLVAFTGFAGVLPALLTTGALYKRLKPILEATPEIVETKEPAGEIDGNVEIRNVTFRYSQDPVDVSRDDRPAPPVLKNVSITARSGEFVAIVGPSGAGKSTIARLLLGFETPETGGIFYGGIDLSSVNLRDLRKQLGVVLQGGGLISGSIYENIAGASGMSMDAAWEAARSAGLDQDIEAMPMGMHTLVYNGAVSGGQQQRILIARALARNPKLIIFDEATSALDNEIQAHVSDSLERLNATRIVIAHRLSTIINADRIYVLETGKVVQAGTFAELIEQPGLFQQLAKRQMV</sequence>
<feature type="transmembrane region" description="Helical" evidence="7">
    <location>
        <begin position="461"/>
        <end position="480"/>
    </location>
</feature>
<keyword evidence="5 7" id="KW-1133">Transmembrane helix</keyword>
<dbReference type="InterPro" id="IPR022515">
    <property type="entry name" value="NHPM_micro_ABC2"/>
</dbReference>
<name>A0A8J6MZ07_9DELT</name>
<dbReference type="PROSITE" id="PS50893">
    <property type="entry name" value="ABC_TRANSPORTER_2"/>
    <property type="match status" value="1"/>
</dbReference>
<dbReference type="InterPro" id="IPR011527">
    <property type="entry name" value="ABC1_TM_dom"/>
</dbReference>
<dbReference type="AlphaFoldDB" id="A0A8J6MZ07"/>
<dbReference type="GO" id="GO:0034040">
    <property type="term" value="F:ATPase-coupled lipid transmembrane transporter activity"/>
    <property type="evidence" value="ECO:0007669"/>
    <property type="project" value="TreeGrafter"/>
</dbReference>
<dbReference type="Proteomes" id="UP000650524">
    <property type="component" value="Unassembled WGS sequence"/>
</dbReference>
<dbReference type="SUPFAM" id="SSF90123">
    <property type="entry name" value="ABC transporter transmembrane region"/>
    <property type="match status" value="1"/>
</dbReference>
<feature type="transmembrane region" description="Helical" evidence="7">
    <location>
        <begin position="680"/>
        <end position="705"/>
    </location>
</feature>
<dbReference type="InterPro" id="IPR003593">
    <property type="entry name" value="AAA+_ATPase"/>
</dbReference>
<dbReference type="PANTHER" id="PTHR24221">
    <property type="entry name" value="ATP-BINDING CASSETTE SUB-FAMILY B"/>
    <property type="match status" value="1"/>
</dbReference>
<feature type="domain" description="ABC transmembrane type-1" evidence="9">
    <location>
        <begin position="426"/>
        <end position="706"/>
    </location>
</feature>
<gene>
    <name evidence="10" type="ORF">H8E19_08050</name>
</gene>
<dbReference type="Gene3D" id="1.20.1560.10">
    <property type="entry name" value="ABC transporter type 1, transmembrane domain"/>
    <property type="match status" value="1"/>
</dbReference>
<dbReference type="PROSITE" id="PS00211">
    <property type="entry name" value="ABC_TRANSPORTER_1"/>
    <property type="match status" value="1"/>
</dbReference>
<feature type="transmembrane region" description="Helical" evidence="7">
    <location>
        <begin position="539"/>
        <end position="559"/>
    </location>
</feature>